<keyword evidence="2" id="KW-1185">Reference proteome</keyword>
<name>A0A550BSA7_9AGAR</name>
<dbReference type="EMBL" id="VDMD01000154">
    <property type="protein sequence ID" value="TRM55401.1"/>
    <property type="molecule type" value="Genomic_DNA"/>
</dbReference>
<dbReference type="AlphaFoldDB" id="A0A550BSA7"/>
<organism evidence="1 2">
    <name type="scientific">Schizophyllum amplum</name>
    <dbReference type="NCBI Taxonomy" id="97359"/>
    <lineage>
        <taxon>Eukaryota</taxon>
        <taxon>Fungi</taxon>
        <taxon>Dikarya</taxon>
        <taxon>Basidiomycota</taxon>
        <taxon>Agaricomycotina</taxon>
        <taxon>Agaricomycetes</taxon>
        <taxon>Agaricomycetidae</taxon>
        <taxon>Agaricales</taxon>
        <taxon>Schizophyllaceae</taxon>
        <taxon>Schizophyllum</taxon>
    </lineage>
</organism>
<gene>
    <name evidence="1" type="ORF">BD626DRAFT_370807</name>
</gene>
<sequence length="131" mass="14891">LSTRILGMAATYQEAAYGRRREREVWQAKEGALTAGDVLGVMSDLKVRLRDNFTFGKGQRANIRAVCADEMYKPSRTSFKDSHVDAIQRLHKEKEKHELTNVIGHADREKALAALVRRTSSSVRNNYREDV</sequence>
<protein>
    <submittedName>
        <fullName evidence="1">Uncharacterized protein</fullName>
    </submittedName>
</protein>
<feature type="non-terminal residue" evidence="1">
    <location>
        <position position="131"/>
    </location>
</feature>
<evidence type="ECO:0000313" key="2">
    <source>
        <dbReference type="Proteomes" id="UP000320762"/>
    </source>
</evidence>
<reference evidence="1 2" key="1">
    <citation type="journal article" date="2019" name="New Phytol.">
        <title>Comparative genomics reveals unique wood-decay strategies and fruiting body development in the Schizophyllaceae.</title>
        <authorList>
            <person name="Almasi E."/>
            <person name="Sahu N."/>
            <person name="Krizsan K."/>
            <person name="Balint B."/>
            <person name="Kovacs G.M."/>
            <person name="Kiss B."/>
            <person name="Cseklye J."/>
            <person name="Drula E."/>
            <person name="Henrissat B."/>
            <person name="Nagy I."/>
            <person name="Chovatia M."/>
            <person name="Adam C."/>
            <person name="LaButti K."/>
            <person name="Lipzen A."/>
            <person name="Riley R."/>
            <person name="Grigoriev I.V."/>
            <person name="Nagy L.G."/>
        </authorList>
    </citation>
    <scope>NUCLEOTIDE SEQUENCE [LARGE SCALE GENOMIC DNA]</scope>
    <source>
        <strain evidence="1 2">NL-1724</strain>
    </source>
</reference>
<proteinExistence type="predicted"/>
<accession>A0A550BSA7</accession>
<evidence type="ECO:0000313" key="1">
    <source>
        <dbReference type="EMBL" id="TRM55401.1"/>
    </source>
</evidence>
<feature type="non-terminal residue" evidence="1">
    <location>
        <position position="1"/>
    </location>
</feature>
<dbReference type="Proteomes" id="UP000320762">
    <property type="component" value="Unassembled WGS sequence"/>
</dbReference>
<dbReference type="STRING" id="97359.A0A550BSA7"/>
<comment type="caution">
    <text evidence="1">The sequence shown here is derived from an EMBL/GenBank/DDBJ whole genome shotgun (WGS) entry which is preliminary data.</text>
</comment>
<dbReference type="OrthoDB" id="3269273at2759"/>